<dbReference type="PANTHER" id="PTHR48200">
    <property type="entry name" value="PROTEIN, PUTATIVE-RELATED"/>
    <property type="match status" value="1"/>
</dbReference>
<dbReference type="PANTHER" id="PTHR48200:SF1">
    <property type="entry name" value="AMINOTRANSFERASE-LIKE PLANT MOBILE DOMAIN-CONTAINING PROTEIN"/>
    <property type="match status" value="1"/>
</dbReference>
<protein>
    <recommendedName>
        <fullName evidence="1">DUF7745 domain-containing protein</fullName>
    </recommendedName>
</protein>
<dbReference type="InterPro" id="IPR056647">
    <property type="entry name" value="DUF7745"/>
</dbReference>
<name>A0A7J8VHM9_9ROSI</name>
<gene>
    <name evidence="2" type="ORF">Goklo_006458</name>
</gene>
<sequence length="365" mass="43101">MDCRRNSEDELKRTWQSWDESKKTRFQEKYGGVAQLLFVKSHDALLKAMVCFGDPTYKCFTFNEVDIVLTIKEYSTLLLYDFRDPLRRYWKRNVNFWRPIASLMGVPVDTVKVRLKDKNGHCISWSDIRDAIGKASGDRHLALFAFAVYRLIVFPKALGYVSVELANFLFQIEKGVNPAPTVLAETIISLNFIRRKGDERFLGCAQLLFVWMKSHFRCLYKRFRQVFVPSTKPIEEFLETKWPPNQSIEEWFQNLSTLTYQEIEWRAPWMIRSTVLIGCSGQLWIQKLEVDLSLRANELQKAREQERIWRRVSNEKTAKIKIEELKKESTPFAIRNEPAMKLLKVAQAHYQKVIKLMRRKKKNDD</sequence>
<organism evidence="2 3">
    <name type="scientific">Gossypium klotzschianum</name>
    <dbReference type="NCBI Taxonomy" id="34286"/>
    <lineage>
        <taxon>Eukaryota</taxon>
        <taxon>Viridiplantae</taxon>
        <taxon>Streptophyta</taxon>
        <taxon>Embryophyta</taxon>
        <taxon>Tracheophyta</taxon>
        <taxon>Spermatophyta</taxon>
        <taxon>Magnoliopsida</taxon>
        <taxon>eudicotyledons</taxon>
        <taxon>Gunneridae</taxon>
        <taxon>Pentapetalae</taxon>
        <taxon>rosids</taxon>
        <taxon>malvids</taxon>
        <taxon>Malvales</taxon>
        <taxon>Malvaceae</taxon>
        <taxon>Malvoideae</taxon>
        <taxon>Gossypium</taxon>
    </lineage>
</organism>
<keyword evidence="3" id="KW-1185">Reference proteome</keyword>
<reference evidence="2 3" key="1">
    <citation type="journal article" date="2019" name="Genome Biol. Evol.">
        <title>Insights into the evolution of the New World diploid cottons (Gossypium, subgenus Houzingenia) based on genome sequencing.</title>
        <authorList>
            <person name="Grover C.E."/>
            <person name="Arick M.A. 2nd"/>
            <person name="Thrash A."/>
            <person name="Conover J.L."/>
            <person name="Sanders W.S."/>
            <person name="Peterson D.G."/>
            <person name="Frelichowski J.E."/>
            <person name="Scheffler J.A."/>
            <person name="Scheffler B.E."/>
            <person name="Wendel J.F."/>
        </authorList>
    </citation>
    <scope>NUCLEOTIDE SEQUENCE [LARGE SCALE GENOMIC DNA]</scope>
    <source>
        <strain evidence="2">57</strain>
        <tissue evidence="2">Leaf</tissue>
    </source>
</reference>
<dbReference type="Pfam" id="PF24924">
    <property type="entry name" value="DUF7745"/>
    <property type="match status" value="1"/>
</dbReference>
<comment type="caution">
    <text evidence="2">The sequence shown here is derived from an EMBL/GenBank/DDBJ whole genome shotgun (WGS) entry which is preliminary data.</text>
</comment>
<dbReference type="AlphaFoldDB" id="A0A7J8VHM9"/>
<dbReference type="OrthoDB" id="991372at2759"/>
<accession>A0A7J8VHM9</accession>
<evidence type="ECO:0000313" key="2">
    <source>
        <dbReference type="EMBL" id="MBA0662301.1"/>
    </source>
</evidence>
<evidence type="ECO:0000313" key="3">
    <source>
        <dbReference type="Proteomes" id="UP000593573"/>
    </source>
</evidence>
<proteinExistence type="predicted"/>
<feature type="domain" description="DUF7745" evidence="1">
    <location>
        <begin position="19"/>
        <end position="279"/>
    </location>
</feature>
<evidence type="ECO:0000259" key="1">
    <source>
        <dbReference type="Pfam" id="PF24924"/>
    </source>
</evidence>
<dbReference type="Proteomes" id="UP000593573">
    <property type="component" value="Unassembled WGS sequence"/>
</dbReference>
<dbReference type="EMBL" id="JABFAB010000010">
    <property type="protein sequence ID" value="MBA0662301.1"/>
    <property type="molecule type" value="Genomic_DNA"/>
</dbReference>